<dbReference type="Pfam" id="PF04313">
    <property type="entry name" value="HSDR_N"/>
    <property type="match status" value="1"/>
</dbReference>
<dbReference type="CDD" id="cd18800">
    <property type="entry name" value="SF2_C_EcoR124I-like"/>
    <property type="match status" value="1"/>
</dbReference>
<keyword evidence="8" id="KW-0378">Hydrolase</keyword>
<feature type="domain" description="Helicase ATP-binding" evidence="12">
    <location>
        <begin position="322"/>
        <end position="498"/>
    </location>
</feature>
<keyword evidence="9" id="KW-0067">ATP-binding</keyword>
<evidence type="ECO:0000256" key="5">
    <source>
        <dbReference type="ARBA" id="ARBA00022741"/>
    </source>
</evidence>
<dbReference type="CDD" id="cd22332">
    <property type="entry name" value="HsdR_N"/>
    <property type="match status" value="1"/>
</dbReference>
<dbReference type="EC" id="3.1.21.3" evidence="3"/>
<dbReference type="PANTHER" id="PTHR30195">
    <property type="entry name" value="TYPE I SITE-SPECIFIC DEOXYRIBONUCLEASE PROTEIN SUBUNIT M AND R"/>
    <property type="match status" value="1"/>
</dbReference>
<dbReference type="KEGG" id="ude:JM47_00735"/>
<protein>
    <recommendedName>
        <fullName evidence="3">type I site-specific deoxyribonuclease</fullName>
        <ecNumber evidence="3">3.1.21.3</ecNumber>
    </recommendedName>
</protein>
<dbReference type="AlphaFoldDB" id="A0A0C5RNX4"/>
<comment type="catalytic activity">
    <reaction evidence="1">
        <text>Endonucleolytic cleavage of DNA to give random double-stranded fragments with terminal 5'-phosphates, ATP is simultaneously hydrolyzed.</text>
        <dbReference type="EC" id="3.1.21.3"/>
    </reaction>
</comment>
<dbReference type="PANTHER" id="PTHR30195:SF15">
    <property type="entry name" value="TYPE I RESTRICTION ENZYME HINDI ENDONUCLEASE SUBUNIT"/>
    <property type="match status" value="1"/>
</dbReference>
<evidence type="ECO:0000256" key="6">
    <source>
        <dbReference type="ARBA" id="ARBA00022747"/>
    </source>
</evidence>
<dbReference type="STRING" id="42094.JM47_00735"/>
<evidence type="ECO:0000256" key="1">
    <source>
        <dbReference type="ARBA" id="ARBA00000851"/>
    </source>
</evidence>
<keyword evidence="7" id="KW-0255">Endonuclease</keyword>
<evidence type="ECO:0000256" key="4">
    <source>
        <dbReference type="ARBA" id="ARBA00022722"/>
    </source>
</evidence>
<evidence type="ECO:0000256" key="2">
    <source>
        <dbReference type="ARBA" id="ARBA00008598"/>
    </source>
</evidence>
<keyword evidence="10" id="KW-0238">DNA-binding</keyword>
<evidence type="ECO:0000256" key="3">
    <source>
        <dbReference type="ARBA" id="ARBA00012654"/>
    </source>
</evidence>
<dbReference type="PATRIC" id="fig|42094.4.peg.133"/>
<evidence type="ECO:0000256" key="10">
    <source>
        <dbReference type="ARBA" id="ARBA00023125"/>
    </source>
</evidence>
<reference evidence="13 14" key="1">
    <citation type="journal article" date="2015" name="Genome Announc.">
        <title>Genome Sequence of Ureaplasma diversum Strain ATCC 49782.</title>
        <authorList>
            <person name="Marques L.M."/>
            <person name="Guimaraes A.M."/>
            <person name="Martins H.B."/>
            <person name="Rezende I.S."/>
            <person name="Barbosa M.S."/>
            <person name="Campos G.B."/>
            <person name="do Nascimento N.C."/>
            <person name="Dos Santos A.P."/>
            <person name="Amorim A.T."/>
            <person name="Santos V.M."/>
            <person name="Messick J.B."/>
            <person name="Timenetsky J."/>
        </authorList>
    </citation>
    <scope>NUCLEOTIDE SEQUENCE [LARGE SCALE GENOMIC DNA]</scope>
    <source>
        <strain evidence="13 14">ATCC 49782</strain>
    </source>
</reference>
<dbReference type="GO" id="GO:0003677">
    <property type="term" value="F:DNA binding"/>
    <property type="evidence" value="ECO:0007669"/>
    <property type="project" value="UniProtKB-KW"/>
</dbReference>
<dbReference type="InterPro" id="IPR055180">
    <property type="entry name" value="HsdR_RecA-like_helicase_dom_2"/>
</dbReference>
<dbReference type="InterPro" id="IPR007409">
    <property type="entry name" value="Restrct_endonuc_type1_HsdR_N"/>
</dbReference>
<dbReference type="Pfam" id="PF22679">
    <property type="entry name" value="T1R_D3-like"/>
    <property type="match status" value="1"/>
</dbReference>
<dbReference type="SMART" id="SM00487">
    <property type="entry name" value="DEXDc"/>
    <property type="match status" value="1"/>
</dbReference>
<comment type="similarity">
    <text evidence="2">Belongs to the HsdR family.</text>
</comment>
<dbReference type="SUPFAM" id="SSF52540">
    <property type="entry name" value="P-loop containing nucleoside triphosphate hydrolases"/>
    <property type="match status" value="2"/>
</dbReference>
<evidence type="ECO:0000313" key="14">
    <source>
        <dbReference type="Proteomes" id="UP000032261"/>
    </source>
</evidence>
<accession>A0A0C5RNX4</accession>
<dbReference type="InterPro" id="IPR014001">
    <property type="entry name" value="Helicase_ATP-bd"/>
</dbReference>
<evidence type="ECO:0000256" key="7">
    <source>
        <dbReference type="ARBA" id="ARBA00022759"/>
    </source>
</evidence>
<dbReference type="PROSITE" id="PS51192">
    <property type="entry name" value="HELICASE_ATP_BIND_1"/>
    <property type="match status" value="1"/>
</dbReference>
<dbReference type="GO" id="GO:0009307">
    <property type="term" value="P:DNA restriction-modification system"/>
    <property type="evidence" value="ECO:0007669"/>
    <property type="project" value="UniProtKB-KW"/>
</dbReference>
<dbReference type="Gene3D" id="3.90.1570.50">
    <property type="match status" value="1"/>
</dbReference>
<evidence type="ECO:0000256" key="9">
    <source>
        <dbReference type="ARBA" id="ARBA00022840"/>
    </source>
</evidence>
<dbReference type="GO" id="GO:0005524">
    <property type="term" value="F:ATP binding"/>
    <property type="evidence" value="ECO:0007669"/>
    <property type="project" value="UniProtKB-KW"/>
</dbReference>
<evidence type="ECO:0000256" key="8">
    <source>
        <dbReference type="ARBA" id="ARBA00022801"/>
    </source>
</evidence>
<feature type="coiled-coil region" evidence="11">
    <location>
        <begin position="913"/>
        <end position="940"/>
    </location>
</feature>
<keyword evidence="11" id="KW-0175">Coiled coil</keyword>
<dbReference type="HOGENOM" id="CLU_015458_1_0_14"/>
<keyword evidence="5" id="KW-0547">Nucleotide-binding</keyword>
<dbReference type="REBASE" id="106653">
    <property type="entry name" value="Udi49782ORF720P"/>
</dbReference>
<proteinExistence type="inferred from homology"/>
<evidence type="ECO:0000259" key="12">
    <source>
        <dbReference type="PROSITE" id="PS51192"/>
    </source>
</evidence>
<dbReference type="EMBL" id="CP009770">
    <property type="protein sequence ID" value="AJQ45174.1"/>
    <property type="molecule type" value="Genomic_DNA"/>
</dbReference>
<keyword evidence="4" id="KW-0540">Nuclease</keyword>
<organism evidence="13 14">
    <name type="scientific">Ureaplasma diversum</name>
    <dbReference type="NCBI Taxonomy" id="42094"/>
    <lineage>
        <taxon>Bacteria</taxon>
        <taxon>Bacillati</taxon>
        <taxon>Mycoplasmatota</taxon>
        <taxon>Mycoplasmoidales</taxon>
        <taxon>Mycoplasmoidaceae</taxon>
        <taxon>Ureaplasma</taxon>
    </lineage>
</organism>
<keyword evidence="6" id="KW-0680">Restriction system</keyword>
<dbReference type="InterPro" id="IPR040980">
    <property type="entry name" value="SWI2_SNF2"/>
</dbReference>
<evidence type="ECO:0000313" key="13">
    <source>
        <dbReference type="EMBL" id="AJQ45174.1"/>
    </source>
</evidence>
<gene>
    <name evidence="13" type="ORF">JM47_00735</name>
</gene>
<dbReference type="InterPro" id="IPR027417">
    <property type="entry name" value="P-loop_NTPase"/>
</dbReference>
<dbReference type="InterPro" id="IPR051268">
    <property type="entry name" value="Type-I_R_enzyme_R_subunit"/>
</dbReference>
<dbReference type="RefSeq" id="WP_208895109.1">
    <property type="nucleotide sequence ID" value="NZ_CP009770.1"/>
</dbReference>
<name>A0A0C5RNX4_9BACT</name>
<dbReference type="GO" id="GO:0009035">
    <property type="term" value="F:type I site-specific deoxyribonuclease activity"/>
    <property type="evidence" value="ECO:0007669"/>
    <property type="project" value="UniProtKB-EC"/>
</dbReference>
<sequence length="1038" mass="122436">MAENKFNEDTRVKLPALVHLTRLGYEYLPIIHKDQANDLYDPDTNILLQVFEQQFKKLNPNHKNDPKQILSEIKMELNNDDLGQSFYQRLLSIETRLIDFENIENNVFHCTTEFSCENGGESFRPDITLFINGLPLAFIEVKIPNNPGGIVAESERMNNERLPNKKFRRFLNITQLMIFSNNMEYASNDGVVPIEGAFYSTIDKKKAFFNCFREEPINNNEFHFYENYSYKDIDPEIEKLILSNSNYHSLHKTKEYQSNLDITTPTNRIITSLCSFGRLLFLIKYGIAYINSTKEVDGSIVTINQKHIMRYQQMFATLAIKEKLDKNIKSGIIWHTQGSGKTALSYFLTRYINDYFAFRNKVTKFYFIVDRIDLLEQAKQEFESRGLLVKTANTREELMQQFRNYNSKEGNSGNLEITVVNIQRFAEDNTRVELPKYATNLQRVFIIDEAHRGYKPEGSFLSNLFNADPNAIKIALTGTPLLKEEKASWKIFGDYIHTYYYDKSVKDGYTLKIIIEDIQTFYKEKLTKIYNELDRLVQKKDIKKSYIIEHQSYIKELTKYIINDLNDFRIRNNDNTIGAMIICETAAQAQTLFNLFEQSQTELNNQSTRKSNLKVDLILHNVYDKETRKRIINDFKKNMTVDILIVYNMLLTGFDAPRLKRLYLGRKLKDHNLLQAITRVNRPYKDNRYGYIIDFADIKENFEQTNAAYLQELNRFNDADINISIDTYNDILEDPSKLIANIENSRELVFKYTTDNLEDFSKEISRVEEKEELLELKKSLLNARDSFNIVKTFGNDQLKKQFNTIRIDNLAQMISIISKRIDIINQKKAIENSNDVKYFVNELMSGIGFKFQKSNEYELTMLSEEVLNEKHQKIISIFNKNEDKEDPEFISLWKAFIELLNKKGFSVSNKQDYHELNNTFDFLLKQLEKIQNRNEVLAKKYNNDYKYPPIHKRIKDNLSLKDTQIHLLLKNIKEEVDKNVYYKNDLLKNEYYFEQLVSQIVVKAVKKHNLDIKREDRKFIETKIKTEYINEYNRLNYN</sequence>
<dbReference type="Gene3D" id="3.40.50.300">
    <property type="entry name" value="P-loop containing nucleotide triphosphate hydrolases"/>
    <property type="match status" value="3"/>
</dbReference>
<dbReference type="Proteomes" id="UP000032261">
    <property type="component" value="Chromosome"/>
</dbReference>
<dbReference type="Pfam" id="PF18766">
    <property type="entry name" value="SWI2_SNF2"/>
    <property type="match status" value="1"/>
</dbReference>
<evidence type="ECO:0000256" key="11">
    <source>
        <dbReference type="SAM" id="Coils"/>
    </source>
</evidence>